<comment type="similarity">
    <text evidence="3 8">Belongs to the NAD(P)-dependent epimerase/dehydratase family.</text>
</comment>
<name>A0A248TJZ2_9BACI</name>
<evidence type="ECO:0000313" key="12">
    <source>
        <dbReference type="Proteomes" id="UP000215137"/>
    </source>
</evidence>
<dbReference type="Pfam" id="PF16363">
    <property type="entry name" value="GDP_Man_Dehyd"/>
    <property type="match status" value="1"/>
</dbReference>
<reference evidence="11 12" key="1">
    <citation type="submission" date="2017-08" db="EMBL/GenBank/DDBJ databases">
        <title>Complete Genome Sequence of Bacillus kochii Oregon-R-modENCODE STRAIN BDGP4, isolated from Drosophila melanogaster gut.</title>
        <authorList>
            <person name="Wan K.H."/>
            <person name="Yu C."/>
            <person name="Park S."/>
            <person name="Hammonds A.S."/>
            <person name="Booth B.W."/>
            <person name="Celniker S.E."/>
        </authorList>
    </citation>
    <scope>NUCLEOTIDE SEQUENCE [LARGE SCALE GENOMIC DNA]</scope>
    <source>
        <strain evidence="11 12">BDGP4</strain>
    </source>
</reference>
<comment type="pathway">
    <text evidence="8">Carbohydrate metabolism; galactose metabolism.</text>
</comment>
<dbReference type="PRINTS" id="PR01713">
    <property type="entry name" value="NUCEPIMERASE"/>
</dbReference>
<evidence type="ECO:0000256" key="7">
    <source>
        <dbReference type="ARBA" id="ARBA00023235"/>
    </source>
</evidence>
<evidence type="ECO:0000256" key="4">
    <source>
        <dbReference type="ARBA" id="ARBA00013189"/>
    </source>
</evidence>
<comment type="cofactor">
    <cofactor evidence="2 8">
        <name>NAD(+)</name>
        <dbReference type="ChEBI" id="CHEBI:57540"/>
    </cofactor>
</comment>
<dbReference type="GO" id="GO:0005829">
    <property type="term" value="C:cytosol"/>
    <property type="evidence" value="ECO:0007669"/>
    <property type="project" value="TreeGrafter"/>
</dbReference>
<gene>
    <name evidence="11" type="primary">galE</name>
    <name evidence="11" type="ORF">CKF48_15195</name>
</gene>
<dbReference type="Gene3D" id="3.90.25.10">
    <property type="entry name" value="UDP-galactose 4-epimerase, domain 1"/>
    <property type="match status" value="1"/>
</dbReference>
<protein>
    <recommendedName>
        <fullName evidence="5 8">UDP-glucose 4-epimerase</fullName>
        <ecNumber evidence="4 8">5.1.3.2</ecNumber>
    </recommendedName>
</protein>
<keyword evidence="8" id="KW-0119">Carbohydrate metabolism</keyword>
<dbReference type="GO" id="GO:0003978">
    <property type="term" value="F:UDP-glucose 4-epimerase activity"/>
    <property type="evidence" value="ECO:0007669"/>
    <property type="project" value="UniProtKB-UniRule"/>
</dbReference>
<dbReference type="InterPro" id="IPR016040">
    <property type="entry name" value="NAD(P)-bd_dom"/>
</dbReference>
<evidence type="ECO:0000256" key="9">
    <source>
        <dbReference type="SAM" id="MobiDB-lite"/>
    </source>
</evidence>
<evidence type="ECO:0000256" key="1">
    <source>
        <dbReference type="ARBA" id="ARBA00000083"/>
    </source>
</evidence>
<dbReference type="EMBL" id="CP022983">
    <property type="protein sequence ID" value="ASV68533.1"/>
    <property type="molecule type" value="Genomic_DNA"/>
</dbReference>
<dbReference type="NCBIfam" id="TIGR01179">
    <property type="entry name" value="galE"/>
    <property type="match status" value="1"/>
</dbReference>
<feature type="region of interest" description="Disordered" evidence="9">
    <location>
        <begin position="332"/>
        <end position="352"/>
    </location>
</feature>
<evidence type="ECO:0000256" key="8">
    <source>
        <dbReference type="RuleBase" id="RU366046"/>
    </source>
</evidence>
<dbReference type="OrthoDB" id="9801785at2"/>
<dbReference type="RefSeq" id="WP_095372103.1">
    <property type="nucleotide sequence ID" value="NZ_CP022983.1"/>
</dbReference>
<dbReference type="InterPro" id="IPR036291">
    <property type="entry name" value="NAD(P)-bd_dom_sf"/>
</dbReference>
<dbReference type="GO" id="GO:0006012">
    <property type="term" value="P:galactose metabolic process"/>
    <property type="evidence" value="ECO:0007669"/>
    <property type="project" value="UniProtKB-UniPathway"/>
</dbReference>
<dbReference type="PANTHER" id="PTHR43725">
    <property type="entry name" value="UDP-GLUCOSE 4-EPIMERASE"/>
    <property type="match status" value="1"/>
</dbReference>
<proteinExistence type="inferred from homology"/>
<dbReference type="CDD" id="cd05247">
    <property type="entry name" value="UDP_G4E_1_SDR_e"/>
    <property type="match status" value="1"/>
</dbReference>
<keyword evidence="12" id="KW-1185">Reference proteome</keyword>
<dbReference type="InterPro" id="IPR005886">
    <property type="entry name" value="UDP_G4E"/>
</dbReference>
<keyword evidence="7 8" id="KW-0413">Isomerase</keyword>
<feature type="domain" description="NAD(P)-binding" evidence="10">
    <location>
        <begin position="4"/>
        <end position="321"/>
    </location>
</feature>
<evidence type="ECO:0000256" key="5">
    <source>
        <dbReference type="ARBA" id="ARBA00018569"/>
    </source>
</evidence>
<evidence type="ECO:0000256" key="6">
    <source>
        <dbReference type="ARBA" id="ARBA00023027"/>
    </source>
</evidence>
<dbReference type="UniPathway" id="UPA00214"/>
<dbReference type="NCBIfam" id="NF007956">
    <property type="entry name" value="PRK10675.1"/>
    <property type="match status" value="1"/>
</dbReference>
<dbReference type="SUPFAM" id="SSF51735">
    <property type="entry name" value="NAD(P)-binding Rossmann-fold domains"/>
    <property type="match status" value="1"/>
</dbReference>
<sequence>MSVLVTGGAGYIGSHTCVSLLNRGMDVIILDDFSNSNQKVVQRIEHMTKKEVKYYSIDLKDKDAVHSVFADNEIEAVIHFAGYKAVGESVVNPLSYYDNNLISTIYLLQVMKQFNVKKLVFSSSATVYGRPKQVPIAENAHLSATNPYGRTKLIIEDMLRDIYASDNDWAITCLRYFNPIGAHPSGNLGEDPRGIPNNLMPYITQVAIGKRPVLQIFGDGFSTKDGTGVRDYIHVMDLAEGHICALEQLKKVTGFNFYNLGTGKGYSVLEIVQTFERVNHVNIPYIITDARMGDIPISYADPTAAATGLGWKAQRGLEEMCIDAWRWQKNNPTGYSDKKNPHLMQSGDFSFS</sequence>
<dbReference type="KEGG" id="bko:CKF48_15195"/>
<comment type="subunit">
    <text evidence="8">Homodimer.</text>
</comment>
<accession>A0A248TJZ2</accession>
<evidence type="ECO:0000256" key="2">
    <source>
        <dbReference type="ARBA" id="ARBA00001911"/>
    </source>
</evidence>
<dbReference type="AlphaFoldDB" id="A0A248TJZ2"/>
<evidence type="ECO:0000259" key="10">
    <source>
        <dbReference type="Pfam" id="PF16363"/>
    </source>
</evidence>
<evidence type="ECO:0000256" key="3">
    <source>
        <dbReference type="ARBA" id="ARBA00007637"/>
    </source>
</evidence>
<keyword evidence="6 8" id="KW-0520">NAD</keyword>
<organism evidence="11 12">
    <name type="scientific">Cytobacillus kochii</name>
    <dbReference type="NCBI Taxonomy" id="859143"/>
    <lineage>
        <taxon>Bacteria</taxon>
        <taxon>Bacillati</taxon>
        <taxon>Bacillota</taxon>
        <taxon>Bacilli</taxon>
        <taxon>Bacillales</taxon>
        <taxon>Bacillaceae</taxon>
        <taxon>Cytobacillus</taxon>
    </lineage>
</organism>
<evidence type="ECO:0000313" key="11">
    <source>
        <dbReference type="EMBL" id="ASV68533.1"/>
    </source>
</evidence>
<comment type="catalytic activity">
    <reaction evidence="1 8">
        <text>UDP-alpha-D-glucose = UDP-alpha-D-galactose</text>
        <dbReference type="Rhea" id="RHEA:22168"/>
        <dbReference type="ChEBI" id="CHEBI:58885"/>
        <dbReference type="ChEBI" id="CHEBI:66914"/>
        <dbReference type="EC" id="5.1.3.2"/>
    </reaction>
</comment>
<dbReference type="PANTHER" id="PTHR43725:SF47">
    <property type="entry name" value="UDP-GLUCOSE 4-EPIMERASE"/>
    <property type="match status" value="1"/>
</dbReference>
<dbReference type="Proteomes" id="UP000215137">
    <property type="component" value="Chromosome"/>
</dbReference>
<dbReference type="EC" id="5.1.3.2" evidence="4 8"/>
<dbReference type="Gene3D" id="3.40.50.720">
    <property type="entry name" value="NAD(P)-binding Rossmann-like Domain"/>
    <property type="match status" value="1"/>
</dbReference>